<keyword evidence="4" id="KW-1185">Reference proteome</keyword>
<feature type="domain" description="Alpha/beta hydrolase fold-3" evidence="2">
    <location>
        <begin position="122"/>
        <end position="218"/>
    </location>
</feature>
<sequence length="355" mass="40865">MVFISPVIIPALFLGGLFYDFFNSELPPGIDQPLKLRLYHSVMITTMMSVRVCSDLTLLRFVLDGIPPCKDSKLLIKDLKVDEVPLRIYQPKWPPTGKRRGILYFHGGAGTFGSISKKSERQYFDCLNATLYFMRNLEEYHVDPALIIISGDSCGANFATVICQILVNKRDLPKVRAQVLLYPGLQGLDLHLPSYQQNARVPMLYRKLAIYFCFRYLNREPSFLEDVLQNCHVPESMKRKYKKWISADNIPDEFKIRGYIPQKSTSYKHEVHEAVKELLAITFSPLLAEDSIICQLPESYIVTCEFDVLRDDGLLYKKRLEDNGIQVTWHHSESGFHGTLAFFGREAEHYLIKNL</sequence>
<evidence type="ECO:0000313" key="3">
    <source>
        <dbReference type="Ensembl" id="ENSABRP00000024682.1"/>
    </source>
</evidence>
<keyword evidence="1" id="KW-0378">Hydrolase</keyword>
<organism evidence="3 4">
    <name type="scientific">Anser brachyrhynchus</name>
    <name type="common">Pink-footed goose</name>
    <dbReference type="NCBI Taxonomy" id="132585"/>
    <lineage>
        <taxon>Eukaryota</taxon>
        <taxon>Metazoa</taxon>
        <taxon>Chordata</taxon>
        <taxon>Craniata</taxon>
        <taxon>Vertebrata</taxon>
        <taxon>Euteleostomi</taxon>
        <taxon>Archelosauria</taxon>
        <taxon>Archosauria</taxon>
        <taxon>Dinosauria</taxon>
        <taxon>Saurischia</taxon>
        <taxon>Theropoda</taxon>
        <taxon>Coelurosauria</taxon>
        <taxon>Aves</taxon>
        <taxon>Neognathae</taxon>
        <taxon>Galloanserae</taxon>
        <taxon>Anseriformes</taxon>
        <taxon>Anatidae</taxon>
        <taxon>Anserinae</taxon>
        <taxon>Anser</taxon>
    </lineage>
</organism>
<reference evidence="3" key="2">
    <citation type="submission" date="2025-09" db="UniProtKB">
        <authorList>
            <consortium name="Ensembl"/>
        </authorList>
    </citation>
    <scope>IDENTIFICATION</scope>
</reference>
<evidence type="ECO:0000256" key="1">
    <source>
        <dbReference type="ARBA" id="ARBA00022801"/>
    </source>
</evidence>
<reference evidence="3" key="1">
    <citation type="submission" date="2025-08" db="UniProtKB">
        <authorList>
            <consortium name="Ensembl"/>
        </authorList>
    </citation>
    <scope>IDENTIFICATION</scope>
</reference>
<protein>
    <recommendedName>
        <fullName evidence="2">Alpha/beta hydrolase fold-3 domain-containing protein</fullName>
    </recommendedName>
</protein>
<dbReference type="InterPro" id="IPR050300">
    <property type="entry name" value="GDXG_lipolytic_enzyme"/>
</dbReference>
<evidence type="ECO:0000313" key="4">
    <source>
        <dbReference type="Proteomes" id="UP000694426"/>
    </source>
</evidence>
<dbReference type="AlphaFoldDB" id="A0A8B9CT07"/>
<accession>A0A8B9CT07</accession>
<name>A0A8B9CT07_9AVES</name>
<dbReference type="GO" id="GO:0016787">
    <property type="term" value="F:hydrolase activity"/>
    <property type="evidence" value="ECO:0007669"/>
    <property type="project" value="UniProtKB-KW"/>
</dbReference>
<dbReference type="Proteomes" id="UP000694426">
    <property type="component" value="Unplaced"/>
</dbReference>
<dbReference type="SUPFAM" id="SSF53474">
    <property type="entry name" value="alpha/beta-Hydrolases"/>
    <property type="match status" value="1"/>
</dbReference>
<dbReference type="InterPro" id="IPR029058">
    <property type="entry name" value="AB_hydrolase_fold"/>
</dbReference>
<dbReference type="InterPro" id="IPR013094">
    <property type="entry name" value="AB_hydrolase_3"/>
</dbReference>
<evidence type="ECO:0000259" key="2">
    <source>
        <dbReference type="Pfam" id="PF07859"/>
    </source>
</evidence>
<feature type="domain" description="Alpha/beta hydrolase fold-3" evidence="2">
    <location>
        <begin position="280"/>
        <end position="339"/>
    </location>
</feature>
<dbReference type="PANTHER" id="PTHR48081">
    <property type="entry name" value="AB HYDROLASE SUPERFAMILY PROTEIN C4A8.06C"/>
    <property type="match status" value="1"/>
</dbReference>
<dbReference type="Pfam" id="PF07859">
    <property type="entry name" value="Abhydrolase_3"/>
    <property type="match status" value="2"/>
</dbReference>
<proteinExistence type="predicted"/>
<dbReference type="PANTHER" id="PTHR48081:SF32">
    <property type="entry name" value="ALPHA_BETA HYDROLASE FOLD-3 DOMAIN-CONTAINING PROTEIN"/>
    <property type="match status" value="1"/>
</dbReference>
<dbReference type="Gene3D" id="3.40.50.1820">
    <property type="entry name" value="alpha/beta hydrolase"/>
    <property type="match status" value="1"/>
</dbReference>
<dbReference type="GeneTree" id="ENSGT00940000164442"/>
<dbReference type="Ensembl" id="ENSABRT00000034651.1">
    <property type="protein sequence ID" value="ENSABRP00000024682.1"/>
    <property type="gene ID" value="ENSABRG00000020742.1"/>
</dbReference>